<reference evidence="1" key="3">
    <citation type="submission" date="2023-05" db="EMBL/GenBank/DDBJ databases">
        <authorList>
            <person name="Smith C.H."/>
        </authorList>
    </citation>
    <scope>NUCLEOTIDE SEQUENCE</scope>
    <source>
        <strain evidence="1">CHS0354</strain>
        <tissue evidence="1">Mantle</tissue>
    </source>
</reference>
<proteinExistence type="predicted"/>
<reference evidence="1" key="2">
    <citation type="journal article" date="2021" name="Genome Biol. Evol.">
        <title>Developing a high-quality reference genome for a parasitic bivalve with doubly uniparental inheritance (Bivalvia: Unionida).</title>
        <authorList>
            <person name="Smith C.H."/>
        </authorList>
    </citation>
    <scope>NUCLEOTIDE SEQUENCE</scope>
    <source>
        <strain evidence="1">CHS0354</strain>
        <tissue evidence="1">Mantle</tissue>
    </source>
</reference>
<name>A0AAE0W6E0_9BIVA</name>
<evidence type="ECO:0000313" key="1">
    <source>
        <dbReference type="EMBL" id="KAK3602774.1"/>
    </source>
</evidence>
<reference evidence="1" key="1">
    <citation type="journal article" date="2021" name="Genome Biol. Evol.">
        <title>A High-Quality Reference Genome for a Parasitic Bivalve with Doubly Uniparental Inheritance (Bivalvia: Unionida).</title>
        <authorList>
            <person name="Smith C.H."/>
        </authorList>
    </citation>
    <scope>NUCLEOTIDE SEQUENCE</scope>
    <source>
        <strain evidence="1">CHS0354</strain>
    </source>
</reference>
<sequence>MAAVKKILKLQKYFSTRYDTNEALWEMIENIPDDASRKRTRRREKKLLMYKQAASQEKLLKSKICSESCKLRAEIEAELQNKMAEGFANLRLVAWYKW</sequence>
<keyword evidence="2" id="KW-1185">Reference proteome</keyword>
<dbReference type="EMBL" id="JAEAOA010001575">
    <property type="protein sequence ID" value="KAK3602774.1"/>
    <property type="molecule type" value="Genomic_DNA"/>
</dbReference>
<evidence type="ECO:0000313" key="2">
    <source>
        <dbReference type="Proteomes" id="UP001195483"/>
    </source>
</evidence>
<protein>
    <submittedName>
        <fullName evidence="1">Uncharacterized protein</fullName>
    </submittedName>
</protein>
<dbReference type="AlphaFoldDB" id="A0AAE0W6E0"/>
<comment type="caution">
    <text evidence="1">The sequence shown here is derived from an EMBL/GenBank/DDBJ whole genome shotgun (WGS) entry which is preliminary data.</text>
</comment>
<organism evidence="1 2">
    <name type="scientific">Potamilus streckersoni</name>
    <dbReference type="NCBI Taxonomy" id="2493646"/>
    <lineage>
        <taxon>Eukaryota</taxon>
        <taxon>Metazoa</taxon>
        <taxon>Spiralia</taxon>
        <taxon>Lophotrochozoa</taxon>
        <taxon>Mollusca</taxon>
        <taxon>Bivalvia</taxon>
        <taxon>Autobranchia</taxon>
        <taxon>Heteroconchia</taxon>
        <taxon>Palaeoheterodonta</taxon>
        <taxon>Unionida</taxon>
        <taxon>Unionoidea</taxon>
        <taxon>Unionidae</taxon>
        <taxon>Ambleminae</taxon>
        <taxon>Lampsilini</taxon>
        <taxon>Potamilus</taxon>
    </lineage>
</organism>
<gene>
    <name evidence="1" type="ORF">CHS0354_026321</name>
</gene>
<accession>A0AAE0W6E0</accession>
<dbReference type="Proteomes" id="UP001195483">
    <property type="component" value="Unassembled WGS sequence"/>
</dbReference>